<keyword evidence="1" id="KW-1133">Transmembrane helix</keyword>
<keyword evidence="1" id="KW-0472">Membrane</keyword>
<reference evidence="3" key="1">
    <citation type="journal article" date="2019" name="Genome Announc.">
        <title>Draft Genome Sequence of Pseudoalteromonas piscicida Strain 36Y ROTHPW, an Hypersaline Seawater Isolate from the South Coast of Sonora, Mexico.</title>
        <authorList>
            <person name="Sanchez-Diaz R."/>
            <person name="Molina-Garza Z.J."/>
            <person name="Cruz-Suarez L.E."/>
            <person name="Selvin J."/>
            <person name="Kiran G.S."/>
            <person name="Ibarra-Gamez J.C."/>
            <person name="Gomez-Gil B."/>
            <person name="Galaviz-Silva L."/>
        </authorList>
    </citation>
    <scope>NUCLEOTIDE SEQUENCE [LARGE SCALE GENOMIC DNA]</scope>
    <source>
        <strain evidence="3">36Y_RITHPW</strain>
    </source>
</reference>
<keyword evidence="3" id="KW-1185">Reference proteome</keyword>
<keyword evidence="1" id="KW-0812">Transmembrane</keyword>
<sequence>MVYQVDGAIESFIFISHLLWIKAGDLLARVSNDPNYNKWLNRFYGGCLYLVAAWLIFDNEIWLEGLI</sequence>
<organism evidence="2 3">
    <name type="scientific">Pseudoalteromonas piscicida</name>
    <dbReference type="NCBI Taxonomy" id="43662"/>
    <lineage>
        <taxon>Bacteria</taxon>
        <taxon>Pseudomonadati</taxon>
        <taxon>Pseudomonadota</taxon>
        <taxon>Gammaproteobacteria</taxon>
        <taxon>Alteromonadales</taxon>
        <taxon>Pseudoalteromonadaceae</taxon>
        <taxon>Pseudoalteromonas</taxon>
    </lineage>
</organism>
<evidence type="ECO:0000313" key="2">
    <source>
        <dbReference type="EMBL" id="PCK32224.1"/>
    </source>
</evidence>
<dbReference type="Proteomes" id="UP000228621">
    <property type="component" value="Unassembled WGS sequence"/>
</dbReference>
<dbReference type="OrthoDB" id="9812084at2"/>
<comment type="caution">
    <text evidence="2">The sequence shown here is derived from an EMBL/GenBank/DDBJ whole genome shotgun (WGS) entry which is preliminary data.</text>
</comment>
<dbReference type="AlphaFoldDB" id="A0A2A5JRX9"/>
<gene>
    <name evidence="2" type="ORF">CEX98_08320</name>
</gene>
<accession>A0A2A5JRX9</accession>
<dbReference type="EMBL" id="NKHF01000037">
    <property type="protein sequence ID" value="PCK32224.1"/>
    <property type="molecule type" value="Genomic_DNA"/>
</dbReference>
<name>A0A2A5JRX9_PSEO7</name>
<feature type="transmembrane region" description="Helical" evidence="1">
    <location>
        <begin position="39"/>
        <end position="57"/>
    </location>
</feature>
<protein>
    <submittedName>
        <fullName evidence="2">Lysine transporter LysE</fullName>
    </submittedName>
</protein>
<evidence type="ECO:0000313" key="3">
    <source>
        <dbReference type="Proteomes" id="UP000228621"/>
    </source>
</evidence>
<evidence type="ECO:0000256" key="1">
    <source>
        <dbReference type="SAM" id="Phobius"/>
    </source>
</evidence>
<proteinExistence type="predicted"/>